<dbReference type="InterPro" id="IPR054189">
    <property type="entry name" value="DUF6894"/>
</dbReference>
<organism evidence="2 3">
    <name type="scientific">Bradyrhizobium japonicum</name>
    <dbReference type="NCBI Taxonomy" id="375"/>
    <lineage>
        <taxon>Bacteria</taxon>
        <taxon>Pseudomonadati</taxon>
        <taxon>Pseudomonadota</taxon>
        <taxon>Alphaproteobacteria</taxon>
        <taxon>Hyphomicrobiales</taxon>
        <taxon>Nitrobacteraceae</taxon>
        <taxon>Bradyrhizobium</taxon>
    </lineage>
</organism>
<gene>
    <name evidence="2" type="ORF">BSZ19_24955</name>
</gene>
<evidence type="ECO:0000313" key="2">
    <source>
        <dbReference type="EMBL" id="OSJ30454.1"/>
    </source>
</evidence>
<evidence type="ECO:0000313" key="3">
    <source>
        <dbReference type="Proteomes" id="UP000193335"/>
    </source>
</evidence>
<dbReference type="RefSeq" id="WP_085402107.1">
    <property type="nucleotide sequence ID" value="NZ_NAFL01000261.1"/>
</dbReference>
<dbReference type="EMBL" id="NAFL01000261">
    <property type="protein sequence ID" value="OSJ30454.1"/>
    <property type="molecule type" value="Genomic_DNA"/>
</dbReference>
<name>A0A1Y2JLT4_BRAJP</name>
<proteinExistence type="predicted"/>
<feature type="domain" description="DUF6894" evidence="1">
    <location>
        <begin position="2"/>
        <end position="66"/>
    </location>
</feature>
<accession>A0A1Y2JLT4</accession>
<sequence>MRYFFHVSGNGKTFEDEAGTVLSDASAARLHASVIAAELAEGSDDYDGFDVCAVDEVGNEIARMPVVVPS</sequence>
<comment type="caution">
    <text evidence="2">The sequence shown here is derived from an EMBL/GenBank/DDBJ whole genome shotgun (WGS) entry which is preliminary data.</text>
</comment>
<dbReference type="Proteomes" id="UP000193335">
    <property type="component" value="Unassembled WGS sequence"/>
</dbReference>
<protein>
    <recommendedName>
        <fullName evidence="1">DUF6894 domain-containing protein</fullName>
    </recommendedName>
</protein>
<reference evidence="2 3" key="1">
    <citation type="submission" date="2017-03" db="EMBL/GenBank/DDBJ databases">
        <title>Whole genome sequences of fourteen strains of Bradyrhizobium canariense and one strain of Bradyrhizobium japonicum isolated from Lupinus (Papilionoideae: Genisteae) species in Algeria.</title>
        <authorList>
            <person name="Crovadore J."/>
            <person name="Chekireb D."/>
            <person name="Brachmann A."/>
            <person name="Chablais R."/>
            <person name="Cochard B."/>
            <person name="Lefort F."/>
        </authorList>
    </citation>
    <scope>NUCLEOTIDE SEQUENCE [LARGE SCALE GENOMIC DNA]</scope>
    <source>
        <strain evidence="2 3">UBMA197</strain>
    </source>
</reference>
<evidence type="ECO:0000259" key="1">
    <source>
        <dbReference type="Pfam" id="PF21834"/>
    </source>
</evidence>
<dbReference type="AlphaFoldDB" id="A0A1Y2JLT4"/>
<dbReference type="Pfam" id="PF21834">
    <property type="entry name" value="DUF6894"/>
    <property type="match status" value="1"/>
</dbReference>